<sequence>MANRRISTIVMAVLGVLMLVGLFLPYLKSTTTDFSISVFQTFGSDLKGLVPEDSKTLYMIIAAAVAVGGLFALLSLTGKKVFGVFSIIVSFLIAAFHGLLTAGLSGERDVVQGLGFWLLLGVSLALFITSIVFVARKPKLA</sequence>
<keyword evidence="3" id="KW-1185">Reference proteome</keyword>
<dbReference type="KEGG" id="hau:Haur_0292"/>
<dbReference type="BioCyc" id="HAUR316274:GHYA-295-MONOMER"/>
<gene>
    <name evidence="2" type="ordered locus">Haur_0292</name>
</gene>
<feature type="transmembrane region" description="Helical" evidence="1">
    <location>
        <begin position="114"/>
        <end position="135"/>
    </location>
</feature>
<proteinExistence type="predicted"/>
<keyword evidence="1" id="KW-0472">Membrane</keyword>
<evidence type="ECO:0000313" key="2">
    <source>
        <dbReference type="EMBL" id="ABX02944.1"/>
    </source>
</evidence>
<evidence type="ECO:0000313" key="3">
    <source>
        <dbReference type="Proteomes" id="UP000000787"/>
    </source>
</evidence>
<dbReference type="InParanoid" id="A9B7H1"/>
<keyword evidence="1" id="KW-0812">Transmembrane</keyword>
<name>A9B7H1_HERA2</name>
<feature type="transmembrane region" description="Helical" evidence="1">
    <location>
        <begin position="56"/>
        <end position="74"/>
    </location>
</feature>
<reference evidence="2 3" key="1">
    <citation type="journal article" date="2011" name="Stand. Genomic Sci.">
        <title>Complete genome sequence of the filamentous gliding predatory bacterium Herpetosiphon aurantiacus type strain (114-95(T)).</title>
        <authorList>
            <person name="Kiss H."/>
            <person name="Nett M."/>
            <person name="Domin N."/>
            <person name="Martin K."/>
            <person name="Maresca J.A."/>
            <person name="Copeland A."/>
            <person name="Lapidus A."/>
            <person name="Lucas S."/>
            <person name="Berry K.W."/>
            <person name="Glavina Del Rio T."/>
            <person name="Dalin E."/>
            <person name="Tice H."/>
            <person name="Pitluck S."/>
            <person name="Richardson P."/>
            <person name="Bruce D."/>
            <person name="Goodwin L."/>
            <person name="Han C."/>
            <person name="Detter J.C."/>
            <person name="Schmutz J."/>
            <person name="Brettin T."/>
            <person name="Land M."/>
            <person name="Hauser L."/>
            <person name="Kyrpides N.C."/>
            <person name="Ivanova N."/>
            <person name="Goker M."/>
            <person name="Woyke T."/>
            <person name="Klenk H.P."/>
            <person name="Bryant D.A."/>
        </authorList>
    </citation>
    <scope>NUCLEOTIDE SEQUENCE [LARGE SCALE GENOMIC DNA]</scope>
    <source>
        <strain evidence="3">ATCC 23779 / DSM 785 / 114-95</strain>
    </source>
</reference>
<organism evidence="2 3">
    <name type="scientific">Herpetosiphon aurantiacus (strain ATCC 23779 / DSM 785 / 114-95)</name>
    <dbReference type="NCBI Taxonomy" id="316274"/>
    <lineage>
        <taxon>Bacteria</taxon>
        <taxon>Bacillati</taxon>
        <taxon>Chloroflexota</taxon>
        <taxon>Chloroflexia</taxon>
        <taxon>Herpetosiphonales</taxon>
        <taxon>Herpetosiphonaceae</taxon>
        <taxon>Herpetosiphon</taxon>
    </lineage>
</organism>
<dbReference type="EMBL" id="CP000875">
    <property type="protein sequence ID" value="ABX02944.1"/>
    <property type="molecule type" value="Genomic_DNA"/>
</dbReference>
<keyword evidence="1" id="KW-1133">Transmembrane helix</keyword>
<feature type="transmembrane region" description="Helical" evidence="1">
    <location>
        <begin position="81"/>
        <end position="102"/>
    </location>
</feature>
<evidence type="ECO:0000256" key="1">
    <source>
        <dbReference type="SAM" id="Phobius"/>
    </source>
</evidence>
<dbReference type="AlphaFoldDB" id="A9B7H1"/>
<protein>
    <submittedName>
        <fullName evidence="2">Uncharacterized protein</fullName>
    </submittedName>
</protein>
<accession>A9B7H1</accession>
<dbReference type="HOGENOM" id="CLU_1822674_0_0_0"/>
<feature type="transmembrane region" description="Helical" evidence="1">
    <location>
        <begin position="7"/>
        <end position="27"/>
    </location>
</feature>
<dbReference type="Proteomes" id="UP000000787">
    <property type="component" value="Chromosome"/>
</dbReference>